<dbReference type="Proteomes" id="UP001058974">
    <property type="component" value="Chromosome 7"/>
</dbReference>
<dbReference type="Gramene" id="Psat07G0569900-T1">
    <property type="protein sequence ID" value="KAI5390483.1"/>
    <property type="gene ID" value="KIW84_075699"/>
</dbReference>
<comment type="caution">
    <text evidence="2">The sequence shown here is derived from an EMBL/GenBank/DDBJ whole genome shotgun (WGS) entry which is preliminary data.</text>
</comment>
<reference evidence="2 3" key="1">
    <citation type="journal article" date="2022" name="Nat. Genet.">
        <title>Improved pea reference genome and pan-genome highlight genomic features and evolutionary characteristics.</title>
        <authorList>
            <person name="Yang T."/>
            <person name="Liu R."/>
            <person name="Luo Y."/>
            <person name="Hu S."/>
            <person name="Wang D."/>
            <person name="Wang C."/>
            <person name="Pandey M.K."/>
            <person name="Ge S."/>
            <person name="Xu Q."/>
            <person name="Li N."/>
            <person name="Li G."/>
            <person name="Huang Y."/>
            <person name="Saxena R.K."/>
            <person name="Ji Y."/>
            <person name="Li M."/>
            <person name="Yan X."/>
            <person name="He Y."/>
            <person name="Liu Y."/>
            <person name="Wang X."/>
            <person name="Xiang C."/>
            <person name="Varshney R.K."/>
            <person name="Ding H."/>
            <person name="Gao S."/>
            <person name="Zong X."/>
        </authorList>
    </citation>
    <scope>NUCLEOTIDE SEQUENCE [LARGE SCALE GENOMIC DNA]</scope>
    <source>
        <strain evidence="2 3">cv. Zhongwan 6</strain>
    </source>
</reference>
<sequence>MAVDLHTSGTHDSSFPYDSLLPPSTVITHPNNFNFNGSDSNPHSLISRQIRSHTSTTPLPHQLTQQHMKMSLQQDHNFSSSCIASEDLESLKPLETCWSQQSSFWSPLYSNHGSPEGSLSPTEPANSHDSDCHNVVKMLEKMRFEDNGSSDFQTDLQSHVGVGSSHEYLLNQQIRANQLSRLRQEQILCLKQRLIAYRENHSYVSSPQFQKNGKGVDVGFGMVHSQRSGSLNRQTGSEKLPRFQEATGSRGPSCGTGVFLPRGGVSTMFESQSKRPGKGCSTVLIPERVVQALQLHFEHIAATSGPKPPAFPPLHDVLVSTNRDGMYALQKRQSRKKQTQVQNEMILPREWTY</sequence>
<dbReference type="PANTHER" id="PTHR33356">
    <property type="entry name" value="TIP41-LIKE PROTEIN"/>
    <property type="match status" value="1"/>
</dbReference>
<dbReference type="OrthoDB" id="1709562at2759"/>
<organism evidence="2 3">
    <name type="scientific">Pisum sativum</name>
    <name type="common">Garden pea</name>
    <name type="synonym">Lathyrus oleraceus</name>
    <dbReference type="NCBI Taxonomy" id="3888"/>
    <lineage>
        <taxon>Eukaryota</taxon>
        <taxon>Viridiplantae</taxon>
        <taxon>Streptophyta</taxon>
        <taxon>Embryophyta</taxon>
        <taxon>Tracheophyta</taxon>
        <taxon>Spermatophyta</taxon>
        <taxon>Magnoliopsida</taxon>
        <taxon>eudicotyledons</taxon>
        <taxon>Gunneridae</taxon>
        <taxon>Pentapetalae</taxon>
        <taxon>rosids</taxon>
        <taxon>fabids</taxon>
        <taxon>Fabales</taxon>
        <taxon>Fabaceae</taxon>
        <taxon>Papilionoideae</taxon>
        <taxon>50 kb inversion clade</taxon>
        <taxon>NPAAA clade</taxon>
        <taxon>Hologalegina</taxon>
        <taxon>IRL clade</taxon>
        <taxon>Fabeae</taxon>
        <taxon>Lathyrus</taxon>
    </lineage>
</organism>
<gene>
    <name evidence="2" type="ORF">KIW84_075699</name>
</gene>
<keyword evidence="3" id="KW-1185">Reference proteome</keyword>
<feature type="compositionally biased region" description="Polar residues" evidence="1">
    <location>
        <begin position="110"/>
        <end position="125"/>
    </location>
</feature>
<dbReference type="AlphaFoldDB" id="A0A9D4VVZ7"/>
<protein>
    <submittedName>
        <fullName evidence="2">Uncharacterized protein</fullName>
    </submittedName>
</protein>
<evidence type="ECO:0000313" key="2">
    <source>
        <dbReference type="EMBL" id="KAI5390483.1"/>
    </source>
</evidence>
<dbReference type="EMBL" id="JAMSHJ010000007">
    <property type="protein sequence ID" value="KAI5390483.1"/>
    <property type="molecule type" value="Genomic_DNA"/>
</dbReference>
<dbReference type="PANTHER" id="PTHR33356:SF16">
    <property type="entry name" value="G PATCH DOMAIN PROTEIN"/>
    <property type="match status" value="1"/>
</dbReference>
<evidence type="ECO:0000313" key="3">
    <source>
        <dbReference type="Proteomes" id="UP001058974"/>
    </source>
</evidence>
<evidence type="ECO:0000256" key="1">
    <source>
        <dbReference type="SAM" id="MobiDB-lite"/>
    </source>
</evidence>
<proteinExistence type="predicted"/>
<feature type="region of interest" description="Disordered" evidence="1">
    <location>
        <begin position="110"/>
        <end position="130"/>
    </location>
</feature>
<accession>A0A9D4VVZ7</accession>
<name>A0A9D4VVZ7_PEA</name>